<proteinExistence type="evidence at transcript level"/>
<sequence>MLKVDTNYDKAAVEVARKSLISYMEKMFREEYSTMGMVTLLSSNESLVDRFRMGVAMRDTFYSFLAHVMYRAMNMDATVNGYRRMRTYTSRGNVLIDMRLYPYDDITHTIGLVYIWEDDIDSRFANRFKLNKTEYNGEKGGNINSWIIALNATKTTKS</sequence>
<reference evidence="1" key="1">
    <citation type="journal article" date="2015" name="Sci. Rep.">
        <title>Tissue- and time-dependent transcription in Ixodes ricinus salivary glands and midguts when blood feeding on the vertebrate host.</title>
        <authorList>
            <person name="Kotsyfakis M."/>
            <person name="Schwarz A."/>
            <person name="Erhart J."/>
            <person name="Ribeiro J.M."/>
        </authorList>
    </citation>
    <scope>NUCLEOTIDE SEQUENCE</scope>
    <source>
        <tissue evidence="1">Salivary gland and midgut</tissue>
    </source>
</reference>
<organism evidence="1">
    <name type="scientific">Ixodes ricinus</name>
    <name type="common">Common tick</name>
    <name type="synonym">Acarus ricinus</name>
    <dbReference type="NCBI Taxonomy" id="34613"/>
    <lineage>
        <taxon>Eukaryota</taxon>
        <taxon>Metazoa</taxon>
        <taxon>Ecdysozoa</taxon>
        <taxon>Arthropoda</taxon>
        <taxon>Chelicerata</taxon>
        <taxon>Arachnida</taxon>
        <taxon>Acari</taxon>
        <taxon>Parasitiformes</taxon>
        <taxon>Ixodida</taxon>
        <taxon>Ixodoidea</taxon>
        <taxon>Ixodidae</taxon>
        <taxon>Ixodinae</taxon>
        <taxon>Ixodes</taxon>
    </lineage>
</organism>
<name>V5HP02_IXORI</name>
<dbReference type="EMBL" id="GANP01008960">
    <property type="protein sequence ID" value="JAB75508.1"/>
    <property type="molecule type" value="mRNA"/>
</dbReference>
<dbReference type="AlphaFoldDB" id="V5HP02"/>
<accession>V5HP02</accession>
<protein>
    <submittedName>
        <fullName evidence="1">Uncharacterized protein</fullName>
    </submittedName>
</protein>
<evidence type="ECO:0000313" key="1">
    <source>
        <dbReference type="EMBL" id="JAB75508.1"/>
    </source>
</evidence>